<evidence type="ECO:0000256" key="2">
    <source>
        <dbReference type="ARBA" id="ARBA00022679"/>
    </source>
</evidence>
<dbReference type="GO" id="GO:0009244">
    <property type="term" value="P:lipopolysaccharide core region biosynthetic process"/>
    <property type="evidence" value="ECO:0007669"/>
    <property type="project" value="TreeGrafter"/>
</dbReference>
<dbReference type="PANTHER" id="PTHR30160">
    <property type="entry name" value="TETRAACYLDISACCHARIDE 4'-KINASE-RELATED"/>
    <property type="match status" value="1"/>
</dbReference>
<evidence type="ECO:0000256" key="1">
    <source>
        <dbReference type="ARBA" id="ARBA00022676"/>
    </source>
</evidence>
<dbReference type="SUPFAM" id="SSF53756">
    <property type="entry name" value="UDP-Glycosyltransferase/glycogen phosphorylase"/>
    <property type="match status" value="1"/>
</dbReference>
<organism evidence="3 4">
    <name type="scientific">Candidatus Paenalcaligenes intestinipullorum</name>
    <dbReference type="NCBI Taxonomy" id="2838718"/>
    <lineage>
        <taxon>Bacteria</taxon>
        <taxon>Pseudomonadati</taxon>
        <taxon>Pseudomonadota</taxon>
        <taxon>Betaproteobacteria</taxon>
        <taxon>Burkholderiales</taxon>
        <taxon>Alcaligenaceae</taxon>
        <taxon>Paenalcaligenes</taxon>
    </lineage>
</organism>
<evidence type="ECO:0000313" key="3">
    <source>
        <dbReference type="EMBL" id="HJD44331.1"/>
    </source>
</evidence>
<gene>
    <name evidence="3" type="ORF">H9906_04790</name>
</gene>
<evidence type="ECO:0000313" key="4">
    <source>
        <dbReference type="Proteomes" id="UP000823889"/>
    </source>
</evidence>
<dbReference type="Gene3D" id="3.40.50.2000">
    <property type="entry name" value="Glycogen Phosphorylase B"/>
    <property type="match status" value="2"/>
</dbReference>
<dbReference type="GO" id="GO:0005829">
    <property type="term" value="C:cytosol"/>
    <property type="evidence" value="ECO:0007669"/>
    <property type="project" value="TreeGrafter"/>
</dbReference>
<name>A0A9D2RKX2_9BURK</name>
<accession>A0A9D2RKX2</accession>
<dbReference type="Proteomes" id="UP000823889">
    <property type="component" value="Unassembled WGS sequence"/>
</dbReference>
<reference evidence="3" key="1">
    <citation type="journal article" date="2021" name="PeerJ">
        <title>Extensive microbial diversity within the chicken gut microbiome revealed by metagenomics and culture.</title>
        <authorList>
            <person name="Gilroy R."/>
            <person name="Ravi A."/>
            <person name="Getino M."/>
            <person name="Pursley I."/>
            <person name="Horton D.L."/>
            <person name="Alikhan N.F."/>
            <person name="Baker D."/>
            <person name="Gharbi K."/>
            <person name="Hall N."/>
            <person name="Watson M."/>
            <person name="Adriaenssens E.M."/>
            <person name="Foster-Nyarko E."/>
            <person name="Jarju S."/>
            <person name="Secka A."/>
            <person name="Antonio M."/>
            <person name="Oren A."/>
            <person name="Chaudhuri R.R."/>
            <person name="La Ragione R."/>
            <person name="Hildebrand F."/>
            <person name="Pallen M.J."/>
        </authorList>
    </citation>
    <scope>NUCLEOTIDE SEQUENCE</scope>
    <source>
        <strain evidence="3">9264</strain>
    </source>
</reference>
<dbReference type="PANTHER" id="PTHR30160:SF7">
    <property type="entry name" value="ADP-HEPTOSE--LPS HEPTOSYLTRANSFERASE 2"/>
    <property type="match status" value="1"/>
</dbReference>
<dbReference type="CDD" id="cd03789">
    <property type="entry name" value="GT9_LPS_heptosyltransferase"/>
    <property type="match status" value="1"/>
</dbReference>
<sequence>MAFSFVPQQTVVYVRMPNWIGDFCMCLPILNTLLAHRARVVVVGRPWAADLLRGYQLAGFIPIQGKAWSDAQTIRRFRQQQAHKQAAGLILPDSLSSALTFKLAGLPSGGYRDDGRSMLLKWPITKPSCPMHAVEFWYHLANQVAQKWGLMLAPEPSKMLDLALTETAWAACDAVITAYSLQNKKWVLIAPTATGEHKGQNKVWPYFAELTQALQAQGIAVVMCPPNHEREQALQTVPAATLLPPLSLDAFVALCTRANLVVCNDSGVSHLAAAGNARALTLFGVTRPTRTSAWSSQAKSLGTEGEWPLLNDVLDELASELQST</sequence>
<proteinExistence type="predicted"/>
<dbReference type="Pfam" id="PF01075">
    <property type="entry name" value="Glyco_transf_9"/>
    <property type="match status" value="1"/>
</dbReference>
<protein>
    <submittedName>
        <fullName evidence="3">Glycosyltransferase family 9 protein</fullName>
    </submittedName>
</protein>
<keyword evidence="1" id="KW-0328">Glycosyltransferase</keyword>
<dbReference type="EMBL" id="DWUQ01000097">
    <property type="protein sequence ID" value="HJD44331.1"/>
    <property type="molecule type" value="Genomic_DNA"/>
</dbReference>
<keyword evidence="2" id="KW-0808">Transferase</keyword>
<dbReference type="GO" id="GO:0008713">
    <property type="term" value="F:ADP-heptose-lipopolysaccharide heptosyltransferase activity"/>
    <property type="evidence" value="ECO:0007669"/>
    <property type="project" value="TreeGrafter"/>
</dbReference>
<dbReference type="InterPro" id="IPR002201">
    <property type="entry name" value="Glyco_trans_9"/>
</dbReference>
<comment type="caution">
    <text evidence="3">The sequence shown here is derived from an EMBL/GenBank/DDBJ whole genome shotgun (WGS) entry which is preliminary data.</text>
</comment>
<reference evidence="3" key="2">
    <citation type="submission" date="2021-04" db="EMBL/GenBank/DDBJ databases">
        <authorList>
            <person name="Gilroy R."/>
        </authorList>
    </citation>
    <scope>NUCLEOTIDE SEQUENCE</scope>
    <source>
        <strain evidence="3">9264</strain>
    </source>
</reference>
<dbReference type="AlphaFoldDB" id="A0A9D2RKX2"/>
<dbReference type="InterPro" id="IPR051199">
    <property type="entry name" value="LPS_LOS_Heptosyltrfase"/>
</dbReference>